<dbReference type="Proteomes" id="UP000887013">
    <property type="component" value="Unassembled WGS sequence"/>
</dbReference>
<dbReference type="AlphaFoldDB" id="A0A8X6R2L8"/>
<sequence>MANENLEFMFVRDVIRYVLVEYWSAINWTPNGIFVHQNQDSLFNTSVKGMMEKILDKNVRKIGNTYINRFLGRNISGQQHLEFCKELIETLGEPKPEEVTIFFLDVCANLSLITGFSVLYDVIEAPHITHILIFGYFTKLTDLGVITNSFWKELLSNCAERLK</sequence>
<dbReference type="OrthoDB" id="6421848at2759"/>
<proteinExistence type="predicted"/>
<name>A0A8X6R2L8_NEPPI</name>
<comment type="caution">
    <text evidence="1">The sequence shown here is derived from an EMBL/GenBank/DDBJ whole genome shotgun (WGS) entry which is preliminary data.</text>
</comment>
<organism evidence="1 2">
    <name type="scientific">Nephila pilipes</name>
    <name type="common">Giant wood spider</name>
    <name type="synonym">Nephila maculata</name>
    <dbReference type="NCBI Taxonomy" id="299642"/>
    <lineage>
        <taxon>Eukaryota</taxon>
        <taxon>Metazoa</taxon>
        <taxon>Ecdysozoa</taxon>
        <taxon>Arthropoda</taxon>
        <taxon>Chelicerata</taxon>
        <taxon>Arachnida</taxon>
        <taxon>Araneae</taxon>
        <taxon>Araneomorphae</taxon>
        <taxon>Entelegynae</taxon>
        <taxon>Araneoidea</taxon>
        <taxon>Nephilidae</taxon>
        <taxon>Nephila</taxon>
    </lineage>
</organism>
<protein>
    <submittedName>
        <fullName evidence="1">Uncharacterized protein</fullName>
    </submittedName>
</protein>
<keyword evidence="2" id="KW-1185">Reference proteome</keyword>
<gene>
    <name evidence="1" type="ORF">NPIL_274221</name>
</gene>
<accession>A0A8X6R2L8</accession>
<reference evidence="1" key="1">
    <citation type="submission" date="2020-08" db="EMBL/GenBank/DDBJ databases">
        <title>Multicomponent nature underlies the extraordinary mechanical properties of spider dragline silk.</title>
        <authorList>
            <person name="Kono N."/>
            <person name="Nakamura H."/>
            <person name="Mori M."/>
            <person name="Yoshida Y."/>
            <person name="Ohtoshi R."/>
            <person name="Malay A.D."/>
            <person name="Moran D.A.P."/>
            <person name="Tomita M."/>
            <person name="Numata K."/>
            <person name="Arakawa K."/>
        </authorList>
    </citation>
    <scope>NUCLEOTIDE SEQUENCE</scope>
</reference>
<evidence type="ECO:0000313" key="1">
    <source>
        <dbReference type="EMBL" id="GFU51765.1"/>
    </source>
</evidence>
<dbReference type="EMBL" id="BMAW01038331">
    <property type="protein sequence ID" value="GFU51765.1"/>
    <property type="molecule type" value="Genomic_DNA"/>
</dbReference>
<evidence type="ECO:0000313" key="2">
    <source>
        <dbReference type="Proteomes" id="UP000887013"/>
    </source>
</evidence>